<feature type="transmembrane region" description="Helical" evidence="1">
    <location>
        <begin position="298"/>
        <end position="316"/>
    </location>
</feature>
<dbReference type="PANTHER" id="PTHR37422:SF13">
    <property type="entry name" value="LIPOPOLYSACCHARIDE BIOSYNTHESIS PROTEIN PA4999-RELATED"/>
    <property type="match status" value="1"/>
</dbReference>
<evidence type="ECO:0008006" key="4">
    <source>
        <dbReference type="Google" id="ProtNLM"/>
    </source>
</evidence>
<keyword evidence="1" id="KW-1133">Transmembrane helix</keyword>
<evidence type="ECO:0000313" key="2">
    <source>
        <dbReference type="EMBL" id="MFJ2678786.1"/>
    </source>
</evidence>
<dbReference type="RefSeq" id="WP_401381316.1">
    <property type="nucleotide sequence ID" value="NZ_JBIUWZ010000013.1"/>
</dbReference>
<dbReference type="InterPro" id="IPR051533">
    <property type="entry name" value="WaaL-like"/>
</dbReference>
<comment type="caution">
    <text evidence="2">The sequence shown here is derived from an EMBL/GenBank/DDBJ whole genome shotgun (WGS) entry which is preliminary data.</text>
</comment>
<evidence type="ECO:0000313" key="3">
    <source>
        <dbReference type="Proteomes" id="UP001617213"/>
    </source>
</evidence>
<feature type="transmembrane region" description="Helical" evidence="1">
    <location>
        <begin position="198"/>
        <end position="215"/>
    </location>
</feature>
<dbReference type="EMBL" id="JBIUWZ010000013">
    <property type="protein sequence ID" value="MFJ2678786.1"/>
    <property type="molecule type" value="Genomic_DNA"/>
</dbReference>
<gene>
    <name evidence="2" type="ORF">ACIOWJ_11895</name>
</gene>
<accession>A0ABW8DYW2</accession>
<name>A0ABW8DYW2_9PSED</name>
<feature type="transmembrane region" description="Helical" evidence="1">
    <location>
        <begin position="56"/>
        <end position="73"/>
    </location>
</feature>
<feature type="transmembrane region" description="Helical" evidence="1">
    <location>
        <begin position="85"/>
        <end position="106"/>
    </location>
</feature>
<dbReference type="Proteomes" id="UP001617213">
    <property type="component" value="Unassembled WGS sequence"/>
</dbReference>
<keyword evidence="1" id="KW-0472">Membrane</keyword>
<keyword evidence="1" id="KW-0812">Transmembrane</keyword>
<keyword evidence="3" id="KW-1185">Reference proteome</keyword>
<evidence type="ECO:0000256" key="1">
    <source>
        <dbReference type="SAM" id="Phobius"/>
    </source>
</evidence>
<proteinExistence type="predicted"/>
<organism evidence="2 3">
    <name type="scientific">Pseudomonas sivasensis</name>
    <dbReference type="NCBI Taxonomy" id="1880678"/>
    <lineage>
        <taxon>Bacteria</taxon>
        <taxon>Pseudomonadati</taxon>
        <taxon>Pseudomonadota</taxon>
        <taxon>Gammaproteobacteria</taxon>
        <taxon>Pseudomonadales</taxon>
        <taxon>Pseudomonadaceae</taxon>
        <taxon>Pseudomonas</taxon>
    </lineage>
</organism>
<feature type="transmembrane region" description="Helical" evidence="1">
    <location>
        <begin position="34"/>
        <end position="51"/>
    </location>
</feature>
<dbReference type="PANTHER" id="PTHR37422">
    <property type="entry name" value="TEICHURONIC ACID BIOSYNTHESIS PROTEIN TUAE"/>
    <property type="match status" value="1"/>
</dbReference>
<feature type="transmembrane region" description="Helical" evidence="1">
    <location>
        <begin position="264"/>
        <end position="286"/>
    </location>
</feature>
<sequence length="351" mass="39463">MNYKFDEILLVFIFVILFCTRGIAFRPLVYCGLIFLYLAYGALAILDSGLVINYQVYFRLLQIVLIIVVVSMMSDGERVKMLDGIASWGPVFALCIVFYLIFILDYSFDLLLDNQQYYKDFFNGKTTFLSVHINTVGTILLLSIYLNLLKFQVTRNKVYVLLSAFMLLPSIMLLSKGDLLAILIALVFFCFSKLKMSCLFFVCLAVGGLIAGYGLNLAKFDSTREALYSTALQAFISNPHGYGIGTERQVIFASSGINYPAHNFLLSAALETGVLGVIFFLALILYSYLRNKDSVARAFLIAFVVVGSFGNVMYFYKYHFVFFIIINGFYDRAYCQAVALRGKASGAIDTH</sequence>
<reference evidence="2 3" key="1">
    <citation type="submission" date="2024-10" db="EMBL/GenBank/DDBJ databases">
        <title>The Natural Products Discovery Center: Release of the First 8490 Sequenced Strains for Exploring Actinobacteria Biosynthetic Diversity.</title>
        <authorList>
            <person name="Kalkreuter E."/>
            <person name="Kautsar S.A."/>
            <person name="Yang D."/>
            <person name="Bader C.D."/>
            <person name="Teijaro C.N."/>
            <person name="Fluegel L."/>
            <person name="Davis C.M."/>
            <person name="Simpson J.R."/>
            <person name="Lauterbach L."/>
            <person name="Steele A.D."/>
            <person name="Gui C."/>
            <person name="Meng S."/>
            <person name="Li G."/>
            <person name="Viehrig K."/>
            <person name="Ye F."/>
            <person name="Su P."/>
            <person name="Kiefer A.F."/>
            <person name="Nichols A."/>
            <person name="Cepeda A.J."/>
            <person name="Yan W."/>
            <person name="Fan B."/>
            <person name="Jiang Y."/>
            <person name="Adhikari A."/>
            <person name="Zheng C.-J."/>
            <person name="Schuster L."/>
            <person name="Cowan T.M."/>
            <person name="Smanski M.J."/>
            <person name="Chevrette M.G."/>
            <person name="De Carvalho L.P.S."/>
            <person name="Shen B."/>
        </authorList>
    </citation>
    <scope>NUCLEOTIDE SEQUENCE [LARGE SCALE GENOMIC DNA]</scope>
    <source>
        <strain evidence="2 3">NPDC087581</strain>
    </source>
</reference>
<protein>
    <recommendedName>
        <fullName evidence="4">O-antigen ligase</fullName>
    </recommendedName>
</protein>
<feature type="transmembrane region" description="Helical" evidence="1">
    <location>
        <begin position="127"/>
        <end position="146"/>
    </location>
</feature>
<feature type="transmembrane region" description="Helical" evidence="1">
    <location>
        <begin position="158"/>
        <end position="191"/>
    </location>
</feature>